<feature type="transmembrane region" description="Helical" evidence="9">
    <location>
        <begin position="171"/>
        <end position="194"/>
    </location>
</feature>
<evidence type="ECO:0000259" key="10">
    <source>
        <dbReference type="Pfam" id="PF00060"/>
    </source>
</evidence>
<evidence type="ECO:0000256" key="4">
    <source>
        <dbReference type="ARBA" id="ARBA00022692"/>
    </source>
</evidence>
<accession>A0A6J2XAC6</accession>
<dbReference type="GO" id="GO:0050906">
    <property type="term" value="P:detection of stimulus involved in sensory perception"/>
    <property type="evidence" value="ECO:0007669"/>
    <property type="project" value="UniProtKB-ARBA"/>
</dbReference>
<dbReference type="RefSeq" id="XP_030748218.1">
    <property type="nucleotide sequence ID" value="XM_030892358.1"/>
</dbReference>
<keyword evidence="7" id="KW-0675">Receptor</keyword>
<dbReference type="AlphaFoldDB" id="A0A6J2XAC6"/>
<dbReference type="InterPro" id="IPR052192">
    <property type="entry name" value="Insect_Ionotropic_Sensory_Rcpt"/>
</dbReference>
<name>A0A6J2XAC6_SITOR</name>
<dbReference type="Gene3D" id="1.10.287.70">
    <property type="match status" value="1"/>
</dbReference>
<dbReference type="PANTHER" id="PTHR42643:SF33">
    <property type="entry name" value="GLUTAMATE RECEPTOR 2-LIKE PROTEIN"/>
    <property type="match status" value="1"/>
</dbReference>
<evidence type="ECO:0000256" key="9">
    <source>
        <dbReference type="SAM" id="Phobius"/>
    </source>
</evidence>
<evidence type="ECO:0000256" key="7">
    <source>
        <dbReference type="ARBA" id="ARBA00023170"/>
    </source>
</evidence>
<dbReference type="Proteomes" id="UP000504635">
    <property type="component" value="Unplaced"/>
</dbReference>
<reference evidence="12" key="1">
    <citation type="submission" date="2025-08" db="UniProtKB">
        <authorList>
            <consortium name="RefSeq"/>
        </authorList>
    </citation>
    <scope>IDENTIFICATION</scope>
    <source>
        <tissue evidence="12">Gonads</tissue>
    </source>
</reference>
<evidence type="ECO:0000256" key="3">
    <source>
        <dbReference type="ARBA" id="ARBA00022475"/>
    </source>
</evidence>
<keyword evidence="8" id="KW-0325">Glycoprotein</keyword>
<dbReference type="InterPro" id="IPR001320">
    <property type="entry name" value="Iontro_rcpt_C"/>
</dbReference>
<dbReference type="GO" id="GO:0015276">
    <property type="term" value="F:ligand-gated monoatomic ion channel activity"/>
    <property type="evidence" value="ECO:0007669"/>
    <property type="project" value="InterPro"/>
</dbReference>
<dbReference type="OrthoDB" id="6117597at2759"/>
<dbReference type="KEGG" id="soy:115876547"/>
<dbReference type="SUPFAM" id="SSF53850">
    <property type="entry name" value="Periplasmic binding protein-like II"/>
    <property type="match status" value="1"/>
</dbReference>
<evidence type="ECO:0000256" key="1">
    <source>
        <dbReference type="ARBA" id="ARBA00004651"/>
    </source>
</evidence>
<protein>
    <submittedName>
        <fullName evidence="12">Uncharacterized protein LOC115876547</fullName>
    </submittedName>
</protein>
<keyword evidence="5 9" id="KW-1133">Transmembrane helix</keyword>
<evidence type="ECO:0000256" key="6">
    <source>
        <dbReference type="ARBA" id="ARBA00023136"/>
    </source>
</evidence>
<feature type="transmembrane region" description="Helical" evidence="9">
    <location>
        <begin position="100"/>
        <end position="119"/>
    </location>
</feature>
<keyword evidence="3" id="KW-1003">Cell membrane</keyword>
<dbReference type="GeneID" id="115876547"/>
<evidence type="ECO:0000313" key="12">
    <source>
        <dbReference type="RefSeq" id="XP_030748218.1"/>
    </source>
</evidence>
<dbReference type="Pfam" id="PF00060">
    <property type="entry name" value="Lig_chan"/>
    <property type="match status" value="1"/>
</dbReference>
<feature type="domain" description="Ionotropic glutamate receptor C-terminal" evidence="10">
    <location>
        <begin position="98"/>
        <end position="317"/>
    </location>
</feature>
<dbReference type="InParanoid" id="A0A6J2XAC6"/>
<evidence type="ECO:0000313" key="11">
    <source>
        <dbReference type="Proteomes" id="UP000504635"/>
    </source>
</evidence>
<evidence type="ECO:0000256" key="8">
    <source>
        <dbReference type="ARBA" id="ARBA00023180"/>
    </source>
</evidence>
<keyword evidence="11" id="KW-1185">Reference proteome</keyword>
<keyword evidence="4 9" id="KW-0812">Transmembrane</keyword>
<evidence type="ECO:0000256" key="5">
    <source>
        <dbReference type="ARBA" id="ARBA00022989"/>
    </source>
</evidence>
<evidence type="ECO:0000256" key="2">
    <source>
        <dbReference type="ARBA" id="ARBA00008685"/>
    </source>
</evidence>
<comment type="similarity">
    <text evidence="2">Belongs to the glutamate-gated ion channel (TC 1.A.10.1) family.</text>
</comment>
<organism evidence="11 12">
    <name type="scientific">Sitophilus oryzae</name>
    <name type="common">Rice weevil</name>
    <name type="synonym">Curculio oryzae</name>
    <dbReference type="NCBI Taxonomy" id="7048"/>
    <lineage>
        <taxon>Eukaryota</taxon>
        <taxon>Metazoa</taxon>
        <taxon>Ecdysozoa</taxon>
        <taxon>Arthropoda</taxon>
        <taxon>Hexapoda</taxon>
        <taxon>Insecta</taxon>
        <taxon>Pterygota</taxon>
        <taxon>Neoptera</taxon>
        <taxon>Endopterygota</taxon>
        <taxon>Coleoptera</taxon>
        <taxon>Polyphaga</taxon>
        <taxon>Cucujiformia</taxon>
        <taxon>Curculionidae</taxon>
        <taxon>Dryophthorinae</taxon>
        <taxon>Sitophilus</taxon>
    </lineage>
</organism>
<sequence>MPSLYSLTQYLNSTLKLDIYDSHGYGNFVEYVEGKQLKVLVKGILDNDIDIGGALFINHERLRAVRYSGVLNLLGIKFFLKKPPLSYVKNIYVLTLTKQVWFATFLITFLFLVALYIALRWERTSWTNYEENIMPENQRSVSVSDMVLLSLEALCQQGTYIEPVTLSARILMLWFFLFFMFIFVAYSASILILLRSAAEIRSISDLLNNKFEVGALNVHFMKHYLSKPKHGPLRELYIKKIYPNNYFSIEDGFRKIQKEHFAYFTPIAHASLANMRNYTNYDICAFQELAGYIDDAGVTRTWNCPQSQSAHSSKASLQ</sequence>
<dbReference type="PANTHER" id="PTHR42643">
    <property type="entry name" value="IONOTROPIC RECEPTOR 20A-RELATED"/>
    <property type="match status" value="1"/>
</dbReference>
<dbReference type="GO" id="GO:0005886">
    <property type="term" value="C:plasma membrane"/>
    <property type="evidence" value="ECO:0007669"/>
    <property type="project" value="UniProtKB-SubCell"/>
</dbReference>
<keyword evidence="6 9" id="KW-0472">Membrane</keyword>
<proteinExistence type="inferred from homology"/>
<gene>
    <name evidence="12" type="primary">LOC115876547</name>
</gene>
<comment type="subcellular location">
    <subcellularLocation>
        <location evidence="1">Cell membrane</location>
        <topology evidence="1">Multi-pass membrane protein</topology>
    </subcellularLocation>
</comment>